<dbReference type="EMBL" id="CACVBS010000082">
    <property type="protein sequence ID" value="CAA7269879.1"/>
    <property type="molecule type" value="Genomic_DNA"/>
</dbReference>
<keyword evidence="1" id="KW-0472">Membrane</keyword>
<feature type="transmembrane region" description="Helical" evidence="1">
    <location>
        <begin position="12"/>
        <end position="34"/>
    </location>
</feature>
<keyword evidence="1" id="KW-1133">Transmembrane helix</keyword>
<dbReference type="AlphaFoldDB" id="A0A8S0VUA3"/>
<sequence length="202" mass="22717">MIHVQKKPIGGFRGGIVAFLFGFSLASSFAAYHLEEYQQASTARQASVEELKISQRRCAIPRFWRIEAVEKDLNALSDSRTIPPGFALRLKSSMTDFMSNFWTYVHTYGEFNKIFKRTPKRTPQKYAFDYRHLIEVLLSLALLAVNVVVPLSQVVLSNKALTHSFNSPARDLIDTALQSSALLFLAGCHTDIAHPLLRSVLS</sequence>
<evidence type="ECO:0000313" key="2">
    <source>
        <dbReference type="EMBL" id="CAA7269879.1"/>
    </source>
</evidence>
<feature type="transmembrane region" description="Helical" evidence="1">
    <location>
        <begin position="133"/>
        <end position="156"/>
    </location>
</feature>
<evidence type="ECO:0000256" key="1">
    <source>
        <dbReference type="SAM" id="Phobius"/>
    </source>
</evidence>
<dbReference type="PANTHER" id="PTHR37849">
    <property type="entry name" value="YALI0E11605P"/>
    <property type="match status" value="1"/>
</dbReference>
<gene>
    <name evidence="2" type="ORF">AAE3_LOCUS12152</name>
</gene>
<name>A0A8S0VUA3_CYCAE</name>
<keyword evidence="3" id="KW-1185">Reference proteome</keyword>
<accession>A0A8S0VUA3</accession>
<protein>
    <submittedName>
        <fullName evidence="2">Uncharacterized protein</fullName>
    </submittedName>
</protein>
<keyword evidence="1" id="KW-0812">Transmembrane</keyword>
<comment type="caution">
    <text evidence="2">The sequence shown here is derived from an EMBL/GenBank/DDBJ whole genome shotgun (WGS) entry which is preliminary data.</text>
</comment>
<evidence type="ECO:0000313" key="3">
    <source>
        <dbReference type="Proteomes" id="UP000467700"/>
    </source>
</evidence>
<dbReference type="PANTHER" id="PTHR37849:SF1">
    <property type="entry name" value="YALI0E11605P"/>
    <property type="match status" value="1"/>
</dbReference>
<reference evidence="2 3" key="1">
    <citation type="submission" date="2020-01" db="EMBL/GenBank/DDBJ databases">
        <authorList>
            <person name="Gupta K D."/>
        </authorList>
    </citation>
    <scope>NUCLEOTIDE SEQUENCE [LARGE SCALE GENOMIC DNA]</scope>
</reference>
<proteinExistence type="predicted"/>
<dbReference type="Proteomes" id="UP000467700">
    <property type="component" value="Unassembled WGS sequence"/>
</dbReference>
<dbReference type="OrthoDB" id="5331396at2759"/>
<organism evidence="2 3">
    <name type="scientific">Cyclocybe aegerita</name>
    <name type="common">Black poplar mushroom</name>
    <name type="synonym">Agrocybe aegerita</name>
    <dbReference type="NCBI Taxonomy" id="1973307"/>
    <lineage>
        <taxon>Eukaryota</taxon>
        <taxon>Fungi</taxon>
        <taxon>Dikarya</taxon>
        <taxon>Basidiomycota</taxon>
        <taxon>Agaricomycotina</taxon>
        <taxon>Agaricomycetes</taxon>
        <taxon>Agaricomycetidae</taxon>
        <taxon>Agaricales</taxon>
        <taxon>Agaricineae</taxon>
        <taxon>Bolbitiaceae</taxon>
        <taxon>Cyclocybe</taxon>
    </lineage>
</organism>